<dbReference type="RefSeq" id="XP_045961336.1">
    <property type="nucleotide sequence ID" value="XM_046106744.1"/>
</dbReference>
<reference evidence="2" key="1">
    <citation type="journal article" date="2021" name="Nat. Commun.">
        <title>Genetic determinants of endophytism in the Arabidopsis root mycobiome.</title>
        <authorList>
            <person name="Mesny F."/>
            <person name="Miyauchi S."/>
            <person name="Thiergart T."/>
            <person name="Pickel B."/>
            <person name="Atanasova L."/>
            <person name="Karlsson M."/>
            <person name="Huettel B."/>
            <person name="Barry K.W."/>
            <person name="Haridas S."/>
            <person name="Chen C."/>
            <person name="Bauer D."/>
            <person name="Andreopoulos W."/>
            <person name="Pangilinan J."/>
            <person name="LaButti K."/>
            <person name="Riley R."/>
            <person name="Lipzen A."/>
            <person name="Clum A."/>
            <person name="Drula E."/>
            <person name="Henrissat B."/>
            <person name="Kohler A."/>
            <person name="Grigoriev I.V."/>
            <person name="Martin F.M."/>
            <person name="Hacquard S."/>
        </authorList>
    </citation>
    <scope>NUCLEOTIDE SEQUENCE</scope>
    <source>
        <strain evidence="2">MPI-SDFR-AT-0073</strain>
    </source>
</reference>
<gene>
    <name evidence="2" type="ORF">BKA67DRAFT_655392</name>
</gene>
<accession>A0A9P8URG1</accession>
<evidence type="ECO:0000313" key="3">
    <source>
        <dbReference type="Proteomes" id="UP000758603"/>
    </source>
</evidence>
<protein>
    <submittedName>
        <fullName evidence="2">Uncharacterized protein</fullName>
    </submittedName>
</protein>
<dbReference type="GeneID" id="70135635"/>
<proteinExistence type="predicted"/>
<comment type="caution">
    <text evidence="2">The sequence shown here is derived from an EMBL/GenBank/DDBJ whole genome shotgun (WGS) entry which is preliminary data.</text>
</comment>
<dbReference type="OrthoDB" id="4723959at2759"/>
<evidence type="ECO:0000313" key="2">
    <source>
        <dbReference type="EMBL" id="KAH6657102.1"/>
    </source>
</evidence>
<sequence length="148" mass="15598">MKPAHIAILASCSTVNALWLPQAIGSTVQPTYSWNATSWQCGLSHGNPAAAQSGWYAFTVSAGEATGEDIIIPAFSASCQGSATGFPLVSEFANCTINSSPANSVVLARVYAADDGTQCHIAISYLVDGKYVMTPFTEYWNLAPEEVT</sequence>
<evidence type="ECO:0000256" key="1">
    <source>
        <dbReference type="SAM" id="SignalP"/>
    </source>
</evidence>
<keyword evidence="1" id="KW-0732">Signal</keyword>
<keyword evidence="3" id="KW-1185">Reference proteome</keyword>
<dbReference type="AlphaFoldDB" id="A0A9P8URG1"/>
<feature type="signal peptide" evidence="1">
    <location>
        <begin position="1"/>
        <end position="17"/>
    </location>
</feature>
<organism evidence="2 3">
    <name type="scientific">Truncatella angustata</name>
    <dbReference type="NCBI Taxonomy" id="152316"/>
    <lineage>
        <taxon>Eukaryota</taxon>
        <taxon>Fungi</taxon>
        <taxon>Dikarya</taxon>
        <taxon>Ascomycota</taxon>
        <taxon>Pezizomycotina</taxon>
        <taxon>Sordariomycetes</taxon>
        <taxon>Xylariomycetidae</taxon>
        <taxon>Amphisphaeriales</taxon>
        <taxon>Sporocadaceae</taxon>
        <taxon>Truncatella</taxon>
    </lineage>
</organism>
<dbReference type="EMBL" id="JAGPXC010000002">
    <property type="protein sequence ID" value="KAH6657102.1"/>
    <property type="molecule type" value="Genomic_DNA"/>
</dbReference>
<name>A0A9P8URG1_9PEZI</name>
<dbReference type="Proteomes" id="UP000758603">
    <property type="component" value="Unassembled WGS sequence"/>
</dbReference>
<feature type="chain" id="PRO_5040266817" evidence="1">
    <location>
        <begin position="18"/>
        <end position="148"/>
    </location>
</feature>